<keyword evidence="5" id="KW-0539">Nucleus</keyword>
<evidence type="ECO:0000256" key="1">
    <source>
        <dbReference type="ARBA" id="ARBA00004123"/>
    </source>
</evidence>
<dbReference type="PROSITE" id="PS50863">
    <property type="entry name" value="B3"/>
    <property type="match status" value="1"/>
</dbReference>
<dbReference type="InterPro" id="IPR050655">
    <property type="entry name" value="Plant_B3_domain"/>
</dbReference>
<dbReference type="EMBL" id="BDDD01005180">
    <property type="protein sequence ID" value="GAV88976.1"/>
    <property type="molecule type" value="Genomic_DNA"/>
</dbReference>
<evidence type="ECO:0000256" key="3">
    <source>
        <dbReference type="ARBA" id="ARBA00023125"/>
    </source>
</evidence>
<dbReference type="AlphaFoldDB" id="A0A1Q3D8X8"/>
<evidence type="ECO:0000259" key="7">
    <source>
        <dbReference type="PROSITE" id="PS50863"/>
    </source>
</evidence>
<comment type="subcellular location">
    <subcellularLocation>
        <location evidence="1">Nucleus</location>
    </subcellularLocation>
</comment>
<comment type="caution">
    <text evidence="8">The sequence shown here is derived from an EMBL/GenBank/DDBJ whole genome shotgun (WGS) entry which is preliminary data.</text>
</comment>
<feature type="region of interest" description="Disordered" evidence="6">
    <location>
        <begin position="84"/>
        <end position="109"/>
    </location>
</feature>
<keyword evidence="2" id="KW-0805">Transcription regulation</keyword>
<feature type="compositionally biased region" description="Basic and acidic residues" evidence="6">
    <location>
        <begin position="88"/>
        <end position="109"/>
    </location>
</feature>
<dbReference type="GO" id="GO:0003677">
    <property type="term" value="F:DNA binding"/>
    <property type="evidence" value="ECO:0007669"/>
    <property type="project" value="UniProtKB-KW"/>
</dbReference>
<dbReference type="STRING" id="3775.A0A1Q3D8X8"/>
<dbReference type="PANTHER" id="PTHR31920">
    <property type="entry name" value="B3 DOMAIN-CONTAINING"/>
    <property type="match status" value="1"/>
</dbReference>
<dbReference type="CDD" id="cd10017">
    <property type="entry name" value="B3_DNA"/>
    <property type="match status" value="1"/>
</dbReference>
<dbReference type="Pfam" id="PF02362">
    <property type="entry name" value="B3"/>
    <property type="match status" value="1"/>
</dbReference>
<evidence type="ECO:0000313" key="8">
    <source>
        <dbReference type="EMBL" id="GAV88976.1"/>
    </source>
</evidence>
<evidence type="ECO:0000256" key="2">
    <source>
        <dbReference type="ARBA" id="ARBA00023015"/>
    </source>
</evidence>
<evidence type="ECO:0000256" key="6">
    <source>
        <dbReference type="SAM" id="MobiDB-lite"/>
    </source>
</evidence>
<dbReference type="InterPro" id="IPR015300">
    <property type="entry name" value="DNA-bd_pseudobarrel_sf"/>
</dbReference>
<dbReference type="Proteomes" id="UP000187406">
    <property type="component" value="Unassembled WGS sequence"/>
</dbReference>
<dbReference type="FunCoup" id="A0A1Q3D8X8">
    <property type="interactions" value="11"/>
</dbReference>
<reference evidence="9" key="1">
    <citation type="submission" date="2016-04" db="EMBL/GenBank/DDBJ databases">
        <title>Cephalotus genome sequencing.</title>
        <authorList>
            <person name="Fukushima K."/>
            <person name="Hasebe M."/>
            <person name="Fang X."/>
        </authorList>
    </citation>
    <scope>NUCLEOTIDE SEQUENCE [LARGE SCALE GENOMIC DNA]</scope>
    <source>
        <strain evidence="9">cv. St1</strain>
    </source>
</reference>
<accession>A0A1Q3D8X8</accession>
<organism evidence="8 9">
    <name type="scientific">Cephalotus follicularis</name>
    <name type="common">Albany pitcher plant</name>
    <dbReference type="NCBI Taxonomy" id="3775"/>
    <lineage>
        <taxon>Eukaryota</taxon>
        <taxon>Viridiplantae</taxon>
        <taxon>Streptophyta</taxon>
        <taxon>Embryophyta</taxon>
        <taxon>Tracheophyta</taxon>
        <taxon>Spermatophyta</taxon>
        <taxon>Magnoliopsida</taxon>
        <taxon>eudicotyledons</taxon>
        <taxon>Gunneridae</taxon>
        <taxon>Pentapetalae</taxon>
        <taxon>rosids</taxon>
        <taxon>fabids</taxon>
        <taxon>Oxalidales</taxon>
        <taxon>Cephalotaceae</taxon>
        <taxon>Cephalotus</taxon>
    </lineage>
</organism>
<name>A0A1Q3D8X8_CEPFO</name>
<gene>
    <name evidence="8" type="ORF">CFOL_v3_32397</name>
</gene>
<dbReference type="InterPro" id="IPR003340">
    <property type="entry name" value="B3_DNA-bd"/>
</dbReference>
<proteinExistence type="predicted"/>
<keyword evidence="4" id="KW-0804">Transcription</keyword>
<feature type="domain" description="TF-B3" evidence="7">
    <location>
        <begin position="1"/>
        <end position="60"/>
    </location>
</feature>
<protein>
    <submittedName>
        <fullName evidence="8">B3 domain-containing protein</fullName>
    </submittedName>
</protein>
<dbReference type="SUPFAM" id="SSF101936">
    <property type="entry name" value="DNA-binding pseudobarrel domain"/>
    <property type="match status" value="1"/>
</dbReference>
<feature type="non-terminal residue" evidence="8">
    <location>
        <position position="1"/>
    </location>
</feature>
<evidence type="ECO:0000256" key="5">
    <source>
        <dbReference type="ARBA" id="ARBA00023242"/>
    </source>
</evidence>
<keyword evidence="9" id="KW-1185">Reference proteome</keyword>
<dbReference type="InParanoid" id="A0A1Q3D8X8"/>
<sequence>SLSTPTGRVWLADVIKIDNKLFFKNGWKEFVEDHHLEFGDFLVFCYEKRSNFFVNIYGRNACEKDTSKVAIDGVRLFSCKGSQLPEKSSIEDREEGEKGLKESNGKGVN</sequence>
<dbReference type="PANTHER" id="PTHR31920:SF132">
    <property type="entry name" value="TF-B3 DOMAIN-CONTAINING PROTEIN"/>
    <property type="match status" value="1"/>
</dbReference>
<keyword evidence="3" id="KW-0238">DNA-binding</keyword>
<evidence type="ECO:0000313" key="9">
    <source>
        <dbReference type="Proteomes" id="UP000187406"/>
    </source>
</evidence>
<dbReference type="OrthoDB" id="623918at2759"/>
<dbReference type="Gene3D" id="2.40.330.10">
    <property type="entry name" value="DNA-binding pseudobarrel domain"/>
    <property type="match status" value="1"/>
</dbReference>
<dbReference type="GO" id="GO:0005634">
    <property type="term" value="C:nucleus"/>
    <property type="evidence" value="ECO:0007669"/>
    <property type="project" value="UniProtKB-SubCell"/>
</dbReference>
<evidence type="ECO:0000256" key="4">
    <source>
        <dbReference type="ARBA" id="ARBA00023163"/>
    </source>
</evidence>